<dbReference type="EMBL" id="JAVAMP010000015">
    <property type="protein sequence ID" value="MDP5276517.1"/>
    <property type="molecule type" value="Genomic_DNA"/>
</dbReference>
<gene>
    <name evidence="2" type="ORF">Q5Y73_20690</name>
</gene>
<keyword evidence="3" id="KW-1185">Reference proteome</keyword>
<dbReference type="SUPFAM" id="SSF52317">
    <property type="entry name" value="Class I glutamine amidotransferase-like"/>
    <property type="match status" value="1"/>
</dbReference>
<dbReference type="RefSeq" id="WP_305993824.1">
    <property type="nucleotide sequence ID" value="NZ_JAVAMP010000015.1"/>
</dbReference>
<sequence>MNKFTILLGDFYHPAPNLQASLEKLYLNNSQIQLNFVNIEAINESLLNQTDLLIIGRENRINPKDKILQYWMDEQKANDITQFVQNGGSMLVCHSGLSSYEQNDQYIQLVKGYFKFHPKVQQIVNYHNNNQDHDSFSFLDEHYFVSVDEQNTEIFLTSTSVDGESIAGWRHTYGKGKVCCITPAHHKEALLHHDMLKLLEHCTNWCLE</sequence>
<dbReference type="Proteomes" id="UP001231941">
    <property type="component" value="Unassembled WGS sequence"/>
</dbReference>
<name>A0ABT9J4H7_9BACL</name>
<comment type="caution">
    <text evidence="2">The sequence shown here is derived from an EMBL/GenBank/DDBJ whole genome shotgun (WGS) entry which is preliminary data.</text>
</comment>
<organism evidence="2 3">
    <name type="scientific">Chengkuizengella axinellae</name>
    <dbReference type="NCBI Taxonomy" id="3064388"/>
    <lineage>
        <taxon>Bacteria</taxon>
        <taxon>Bacillati</taxon>
        <taxon>Bacillota</taxon>
        <taxon>Bacilli</taxon>
        <taxon>Bacillales</taxon>
        <taxon>Paenibacillaceae</taxon>
        <taxon>Chengkuizengella</taxon>
    </lineage>
</organism>
<feature type="domain" description="ThuA-like" evidence="1">
    <location>
        <begin position="18"/>
        <end position="206"/>
    </location>
</feature>
<evidence type="ECO:0000313" key="2">
    <source>
        <dbReference type="EMBL" id="MDP5276517.1"/>
    </source>
</evidence>
<dbReference type="Pfam" id="PF06283">
    <property type="entry name" value="ThuA"/>
    <property type="match status" value="1"/>
</dbReference>
<evidence type="ECO:0000259" key="1">
    <source>
        <dbReference type="Pfam" id="PF06283"/>
    </source>
</evidence>
<proteinExistence type="predicted"/>
<dbReference type="InterPro" id="IPR029062">
    <property type="entry name" value="Class_I_gatase-like"/>
</dbReference>
<dbReference type="Gene3D" id="3.40.50.880">
    <property type="match status" value="1"/>
</dbReference>
<protein>
    <submittedName>
        <fullName evidence="2">ThuA domain-containing protein</fullName>
    </submittedName>
</protein>
<accession>A0ABT9J4H7</accession>
<reference evidence="2 3" key="1">
    <citation type="submission" date="2023-08" db="EMBL/GenBank/DDBJ databases">
        <authorList>
            <person name="Park J.-S."/>
        </authorList>
    </citation>
    <scope>NUCLEOTIDE SEQUENCE [LARGE SCALE GENOMIC DNA]</scope>
    <source>
        <strain evidence="2 3">2205SS18-9</strain>
    </source>
</reference>
<evidence type="ECO:0000313" key="3">
    <source>
        <dbReference type="Proteomes" id="UP001231941"/>
    </source>
</evidence>
<dbReference type="InterPro" id="IPR029010">
    <property type="entry name" value="ThuA-like"/>
</dbReference>